<protein>
    <submittedName>
        <fullName evidence="1">Uncharacterized protein</fullName>
    </submittedName>
</protein>
<dbReference type="EMBL" id="CP144690">
    <property type="protein sequence ID" value="WVY90297.1"/>
    <property type="molecule type" value="Genomic_DNA"/>
</dbReference>
<gene>
    <name evidence="1" type="ORF">V8G54_035811</name>
</gene>
<feature type="non-terminal residue" evidence="1">
    <location>
        <position position="101"/>
    </location>
</feature>
<dbReference type="AlphaFoldDB" id="A0AAQ3RF00"/>
<evidence type="ECO:0000313" key="1">
    <source>
        <dbReference type="EMBL" id="WVY90297.1"/>
    </source>
</evidence>
<dbReference type="CDD" id="cd09272">
    <property type="entry name" value="RNase_HI_RT_Ty1"/>
    <property type="match status" value="1"/>
</dbReference>
<proteinExistence type="predicted"/>
<organism evidence="1 2">
    <name type="scientific">Vigna mungo</name>
    <name type="common">Black gram</name>
    <name type="synonym">Phaseolus mungo</name>
    <dbReference type="NCBI Taxonomy" id="3915"/>
    <lineage>
        <taxon>Eukaryota</taxon>
        <taxon>Viridiplantae</taxon>
        <taxon>Streptophyta</taxon>
        <taxon>Embryophyta</taxon>
        <taxon>Tracheophyta</taxon>
        <taxon>Spermatophyta</taxon>
        <taxon>Magnoliopsida</taxon>
        <taxon>eudicotyledons</taxon>
        <taxon>Gunneridae</taxon>
        <taxon>Pentapetalae</taxon>
        <taxon>rosids</taxon>
        <taxon>fabids</taxon>
        <taxon>Fabales</taxon>
        <taxon>Fabaceae</taxon>
        <taxon>Papilionoideae</taxon>
        <taxon>50 kb inversion clade</taxon>
        <taxon>NPAAA clade</taxon>
        <taxon>indigoferoid/millettioid clade</taxon>
        <taxon>Phaseoleae</taxon>
        <taxon>Vigna</taxon>
    </lineage>
</organism>
<accession>A0AAQ3RF00</accession>
<reference evidence="1 2" key="1">
    <citation type="journal article" date="2023" name="Life. Sci Alliance">
        <title>Evolutionary insights into 3D genome organization and epigenetic landscape of Vigna mungo.</title>
        <authorList>
            <person name="Junaid A."/>
            <person name="Singh B."/>
            <person name="Bhatia S."/>
        </authorList>
    </citation>
    <scope>NUCLEOTIDE SEQUENCE [LARGE SCALE GENOMIC DNA]</scope>
    <source>
        <strain evidence="1">Urdbean</strain>
    </source>
</reference>
<sequence length="101" mass="11821">MLMISLSLSHNPVFHSSERIINFLLNPVMLCNNQRVVAIAHNPVFHPRTKHMEIDIFCIYDQVLSKQLEVYHILILNQWPDILTKPLSSNCFELLRLKLNV</sequence>
<dbReference type="Proteomes" id="UP001374535">
    <property type="component" value="Chromosome 11"/>
</dbReference>
<keyword evidence="2" id="KW-1185">Reference proteome</keyword>
<name>A0AAQ3RF00_VIGMU</name>
<evidence type="ECO:0000313" key="2">
    <source>
        <dbReference type="Proteomes" id="UP001374535"/>
    </source>
</evidence>